<proteinExistence type="predicted"/>
<dbReference type="InterPro" id="IPR001647">
    <property type="entry name" value="HTH_TetR"/>
</dbReference>
<dbReference type="InterPro" id="IPR009057">
    <property type="entry name" value="Homeodomain-like_sf"/>
</dbReference>
<organism evidence="4 5">
    <name type="scientific">Paracoccus cavernae</name>
    <dbReference type="NCBI Taxonomy" id="1571207"/>
    <lineage>
        <taxon>Bacteria</taxon>
        <taxon>Pseudomonadati</taxon>
        <taxon>Pseudomonadota</taxon>
        <taxon>Alphaproteobacteria</taxon>
        <taxon>Rhodobacterales</taxon>
        <taxon>Paracoccaceae</taxon>
        <taxon>Paracoccus</taxon>
    </lineage>
</organism>
<accession>A0ABT8D2C8</accession>
<evidence type="ECO:0000313" key="5">
    <source>
        <dbReference type="Proteomes" id="UP001243846"/>
    </source>
</evidence>
<feature type="domain" description="HTH tetR-type" evidence="3">
    <location>
        <begin position="1"/>
        <end position="42"/>
    </location>
</feature>
<evidence type="ECO:0000313" key="4">
    <source>
        <dbReference type="EMBL" id="MDN3710973.1"/>
    </source>
</evidence>
<evidence type="ECO:0000259" key="3">
    <source>
        <dbReference type="PROSITE" id="PS50977"/>
    </source>
</evidence>
<dbReference type="Pfam" id="PF00440">
    <property type="entry name" value="TetR_N"/>
    <property type="match status" value="1"/>
</dbReference>
<dbReference type="SUPFAM" id="SSF46689">
    <property type="entry name" value="Homeodomain-like"/>
    <property type="match status" value="1"/>
</dbReference>
<keyword evidence="1 2" id="KW-0238">DNA-binding</keyword>
<evidence type="ECO:0000256" key="1">
    <source>
        <dbReference type="ARBA" id="ARBA00023125"/>
    </source>
</evidence>
<keyword evidence="5" id="KW-1185">Reference proteome</keyword>
<gene>
    <name evidence="4" type="ORF">QWZ10_02520</name>
</gene>
<reference evidence="5" key="1">
    <citation type="journal article" date="2019" name="Int. J. Syst. Evol. Microbiol.">
        <title>The Global Catalogue of Microorganisms (GCM) 10K type strain sequencing project: providing services to taxonomists for standard genome sequencing and annotation.</title>
        <authorList>
            <consortium name="The Broad Institute Genomics Platform"/>
            <consortium name="The Broad Institute Genome Sequencing Center for Infectious Disease"/>
            <person name="Wu L."/>
            <person name="Ma J."/>
        </authorList>
    </citation>
    <scope>NUCLEOTIDE SEQUENCE [LARGE SCALE GENOMIC DNA]</scope>
    <source>
        <strain evidence="5">CECT 8482</strain>
    </source>
</reference>
<protein>
    <submittedName>
        <fullName evidence="4">TetR/AcrR family transcriptional regulator</fullName>
    </submittedName>
</protein>
<dbReference type="Proteomes" id="UP001243846">
    <property type="component" value="Unassembled WGS sequence"/>
</dbReference>
<dbReference type="PROSITE" id="PS50977">
    <property type="entry name" value="HTH_TETR_2"/>
    <property type="match status" value="1"/>
</dbReference>
<dbReference type="EMBL" id="JAUFRC010000001">
    <property type="protein sequence ID" value="MDN3710973.1"/>
    <property type="molecule type" value="Genomic_DNA"/>
</dbReference>
<sequence length="100" mass="11185">MEGLTARAIAREIGYTAASIYNVFRSMSDILMEVNRETLSELDAMFEALPSDGSPKDRLEAICLSYVNFMRRNPARWSALFGGLRERTPFPNGMSARSTS</sequence>
<evidence type="ECO:0000256" key="2">
    <source>
        <dbReference type="PROSITE-ProRule" id="PRU00335"/>
    </source>
</evidence>
<comment type="caution">
    <text evidence="4">The sequence shown here is derived from an EMBL/GenBank/DDBJ whole genome shotgun (WGS) entry which is preliminary data.</text>
</comment>
<dbReference type="Gene3D" id="1.10.357.10">
    <property type="entry name" value="Tetracycline Repressor, domain 2"/>
    <property type="match status" value="1"/>
</dbReference>
<feature type="DNA-binding region" description="H-T-H motif" evidence="2">
    <location>
        <begin position="5"/>
        <end position="24"/>
    </location>
</feature>
<name>A0ABT8D2C8_9RHOB</name>